<sequence>MHCRDEEYRVPFKFHVRYDEKKELAEKLKSKLDAPEVIPVVGVGGVGKRALLRHAYEDFKEYNFNVRILVSFPPDVVETSMMVKQVEETLNRECRSLCNNELATKKDARYLVVIGSPVNSRTWSKLAPSLLGIMAGKAGIKVLVPVTSSPDDVQGSGIKMKALVNRESVTLFNKAYGLKRKGTNYQTMEMNKIRDNIMEITGGHPLAVVLLAKLMRTMDLNKWEAAAEYMKSSNEDSKLQSIVSVCVDDLPDELKSCLLFTAGFPVSKEIDAQQVVRLWMAEGFLTQHHELETERLGQCYLRELIYRGLLQLVLKTTGSSHGEGGGGCRVERVAIHDQIHPLLISEAQRTSFMDIHYGGCIPAPSNTRRLALHRYNNKFDAFSNGLGKLRTVVSYYSESDHPEDSSKREDKKPDTQVPTLNMRDLCRRSPYLRVINLEGIHIVDGKLPTCIGEMVHLQYLGVRIPNLEELPSSVGNLSQLQTIDVRGTKVHKLPKRVWKIKTLRHVLGDCLAFPWSTGDDDLKLMQTLEGVTIKATPAKTTKQRGKIKSRSGGSLVSLQRLHVVELEESQLVALATILKDLSSSLNSLKLSGRRPIPITNLFAGASGPCLRNVESLELDGELTTEHQVPHQHASEENHCYCYSGCLINSRILNRLTRLVLRSTGIKQDFITHAISKLPDLDELELQDGSYEGSNLVLCSHAFRTLKVVRVSGLPELKEIVVDDHQVMVMAYQHVKTETHKSCHDCPKELVGPQNASSPAGPNQNKGNNGDGVSSHARTEEGANQSPLIDIEKKILAAVDTKGSSETAIKDYIKKKYGDSVHQHLEHMVHTNRLGVTRARYDKYYLPEAKPAEPQRASSPADLNTNKKNNGDGGSPDVNQSPLLKQFEERILEAIDSNASSKTAIKAYIKAKYGDIVHEHLNLMVRSHKLRLVTVRGGYDKYYRPSDGPQEQGEAGAQEQGD</sequence>
<feature type="compositionally biased region" description="Polar residues" evidence="3">
    <location>
        <begin position="753"/>
        <end position="771"/>
    </location>
</feature>
<dbReference type="InterPro" id="IPR044974">
    <property type="entry name" value="Disease_R_plants"/>
</dbReference>
<dbReference type="Gene3D" id="3.80.10.10">
    <property type="entry name" value="Ribonuclease Inhibitor"/>
    <property type="match status" value="1"/>
</dbReference>
<feature type="domain" description="Disease resistance R13L4/SHOC-2-like LRR" evidence="6">
    <location>
        <begin position="430"/>
        <end position="711"/>
    </location>
</feature>
<feature type="compositionally biased region" description="Basic and acidic residues" evidence="3">
    <location>
        <begin position="398"/>
        <end position="414"/>
    </location>
</feature>
<keyword evidence="1" id="KW-0677">Repeat</keyword>
<dbReference type="PRINTS" id="PR00364">
    <property type="entry name" value="DISEASERSIST"/>
</dbReference>
<keyword evidence="8" id="KW-1185">Reference proteome</keyword>
<dbReference type="Pfam" id="PF23559">
    <property type="entry name" value="WHD_DRP"/>
    <property type="match status" value="1"/>
</dbReference>
<name>A0AAQ3PKI7_PASNO</name>
<dbReference type="InterPro" id="IPR032675">
    <property type="entry name" value="LRR_dom_sf"/>
</dbReference>
<feature type="region of interest" description="Disordered" evidence="3">
    <location>
        <begin position="847"/>
        <end position="880"/>
    </location>
</feature>
<organism evidence="7 8">
    <name type="scientific">Paspalum notatum var. saurae</name>
    <dbReference type="NCBI Taxonomy" id="547442"/>
    <lineage>
        <taxon>Eukaryota</taxon>
        <taxon>Viridiplantae</taxon>
        <taxon>Streptophyta</taxon>
        <taxon>Embryophyta</taxon>
        <taxon>Tracheophyta</taxon>
        <taxon>Spermatophyta</taxon>
        <taxon>Magnoliopsida</taxon>
        <taxon>Liliopsida</taxon>
        <taxon>Poales</taxon>
        <taxon>Poaceae</taxon>
        <taxon>PACMAD clade</taxon>
        <taxon>Panicoideae</taxon>
        <taxon>Andropogonodae</taxon>
        <taxon>Paspaleae</taxon>
        <taxon>Paspalinae</taxon>
        <taxon>Paspalum</taxon>
    </lineage>
</organism>
<dbReference type="InterPro" id="IPR042197">
    <property type="entry name" value="Apaf_helical"/>
</dbReference>
<protein>
    <submittedName>
        <fullName evidence="7">Uncharacterized protein</fullName>
    </submittedName>
</protein>
<dbReference type="AlphaFoldDB" id="A0AAQ3PKI7"/>
<feature type="region of interest" description="Disordered" evidence="3">
    <location>
        <begin position="397"/>
        <end position="417"/>
    </location>
</feature>
<dbReference type="GO" id="GO:0098542">
    <property type="term" value="P:defense response to other organism"/>
    <property type="evidence" value="ECO:0007669"/>
    <property type="project" value="TreeGrafter"/>
</dbReference>
<feature type="region of interest" description="Disordered" evidence="3">
    <location>
        <begin position="742"/>
        <end position="785"/>
    </location>
</feature>
<reference evidence="7 8" key="1">
    <citation type="submission" date="2024-02" db="EMBL/GenBank/DDBJ databases">
        <title>High-quality chromosome-scale genome assembly of Pensacola bahiagrass (Paspalum notatum Flugge var. saurae).</title>
        <authorList>
            <person name="Vega J.M."/>
            <person name="Podio M."/>
            <person name="Orjuela J."/>
            <person name="Siena L.A."/>
            <person name="Pessino S.C."/>
            <person name="Combes M.C."/>
            <person name="Mariac C."/>
            <person name="Albertini E."/>
            <person name="Pupilli F."/>
            <person name="Ortiz J.P.A."/>
            <person name="Leblanc O."/>
        </authorList>
    </citation>
    <scope>NUCLEOTIDE SEQUENCE [LARGE SCALE GENOMIC DNA]</scope>
    <source>
        <strain evidence="7">R1</strain>
        <tissue evidence="7">Leaf</tissue>
    </source>
</reference>
<evidence type="ECO:0000313" key="8">
    <source>
        <dbReference type="Proteomes" id="UP001341281"/>
    </source>
</evidence>
<evidence type="ECO:0000259" key="6">
    <source>
        <dbReference type="Pfam" id="PF23598"/>
    </source>
</evidence>
<dbReference type="InterPro" id="IPR002182">
    <property type="entry name" value="NB-ARC"/>
</dbReference>
<dbReference type="Proteomes" id="UP001341281">
    <property type="component" value="Chromosome 01"/>
</dbReference>
<dbReference type="Gene3D" id="3.40.50.300">
    <property type="entry name" value="P-loop containing nucleotide triphosphate hydrolases"/>
    <property type="match status" value="1"/>
</dbReference>
<keyword evidence="2" id="KW-0611">Plant defense</keyword>
<dbReference type="EMBL" id="CP144745">
    <property type="protein sequence ID" value="WVZ49273.1"/>
    <property type="molecule type" value="Genomic_DNA"/>
</dbReference>
<accession>A0AAQ3PKI7</accession>
<feature type="compositionally biased region" description="Polar residues" evidence="3">
    <location>
        <begin position="855"/>
        <end position="867"/>
    </location>
</feature>
<dbReference type="Pfam" id="PF23598">
    <property type="entry name" value="LRR_14"/>
    <property type="match status" value="1"/>
</dbReference>
<dbReference type="InterPro" id="IPR055414">
    <property type="entry name" value="LRR_R13L4/SHOC2-like"/>
</dbReference>
<dbReference type="PANTHER" id="PTHR23155:SF1052">
    <property type="entry name" value="DISEASE RESISTANCE PROTEIN RPM1"/>
    <property type="match status" value="1"/>
</dbReference>
<gene>
    <name evidence="7" type="ORF">U9M48_000645</name>
</gene>
<dbReference type="Gene3D" id="1.10.10.10">
    <property type="entry name" value="Winged helix-like DNA-binding domain superfamily/Winged helix DNA-binding domain"/>
    <property type="match status" value="1"/>
</dbReference>
<dbReference type="Gene3D" id="1.10.8.430">
    <property type="entry name" value="Helical domain of apoptotic protease-activating factors"/>
    <property type="match status" value="1"/>
</dbReference>
<dbReference type="PANTHER" id="PTHR23155">
    <property type="entry name" value="DISEASE RESISTANCE PROTEIN RP"/>
    <property type="match status" value="1"/>
</dbReference>
<evidence type="ECO:0000259" key="4">
    <source>
        <dbReference type="Pfam" id="PF00931"/>
    </source>
</evidence>
<dbReference type="InterPro" id="IPR027417">
    <property type="entry name" value="P-loop_NTPase"/>
</dbReference>
<feature type="compositionally biased region" description="Low complexity" evidence="3">
    <location>
        <begin position="949"/>
        <end position="961"/>
    </location>
</feature>
<dbReference type="InterPro" id="IPR036388">
    <property type="entry name" value="WH-like_DNA-bd_sf"/>
</dbReference>
<proteinExistence type="predicted"/>
<evidence type="ECO:0000256" key="1">
    <source>
        <dbReference type="ARBA" id="ARBA00022737"/>
    </source>
</evidence>
<feature type="region of interest" description="Disordered" evidence="3">
    <location>
        <begin position="941"/>
        <end position="961"/>
    </location>
</feature>
<dbReference type="SUPFAM" id="SSF52540">
    <property type="entry name" value="P-loop containing nucleoside triphosphate hydrolases"/>
    <property type="match status" value="1"/>
</dbReference>
<evidence type="ECO:0000256" key="2">
    <source>
        <dbReference type="ARBA" id="ARBA00022821"/>
    </source>
</evidence>
<evidence type="ECO:0000256" key="3">
    <source>
        <dbReference type="SAM" id="MobiDB-lite"/>
    </source>
</evidence>
<dbReference type="InterPro" id="IPR058922">
    <property type="entry name" value="WHD_DRP"/>
</dbReference>
<evidence type="ECO:0000313" key="7">
    <source>
        <dbReference type="EMBL" id="WVZ49273.1"/>
    </source>
</evidence>
<dbReference type="GO" id="GO:0043531">
    <property type="term" value="F:ADP binding"/>
    <property type="evidence" value="ECO:0007669"/>
    <property type="project" value="InterPro"/>
</dbReference>
<evidence type="ECO:0000259" key="5">
    <source>
        <dbReference type="Pfam" id="PF23559"/>
    </source>
</evidence>
<feature type="domain" description="NB-ARC" evidence="4">
    <location>
        <begin position="21"/>
        <end position="127"/>
    </location>
</feature>
<dbReference type="SUPFAM" id="SSF52047">
    <property type="entry name" value="RNI-like"/>
    <property type="match status" value="1"/>
</dbReference>
<feature type="domain" description="Disease resistance protein winged helix" evidence="5">
    <location>
        <begin position="264"/>
        <end position="342"/>
    </location>
</feature>
<dbReference type="Pfam" id="PF00931">
    <property type="entry name" value="NB-ARC"/>
    <property type="match status" value="1"/>
</dbReference>